<dbReference type="Pfam" id="PF17125">
    <property type="entry name" value="Methyltr_RsmF_N"/>
    <property type="match status" value="1"/>
</dbReference>
<dbReference type="InterPro" id="IPR023267">
    <property type="entry name" value="RCMT"/>
</dbReference>
<proteinExistence type="inferred from homology"/>
<keyword evidence="4 6" id="KW-0949">S-adenosyl-L-methionine</keyword>
<dbReference type="InterPro" id="IPR049560">
    <property type="entry name" value="MeTrfase_RsmB-F_NOP2_cat"/>
</dbReference>
<dbReference type="eggNOG" id="COG3270">
    <property type="taxonomic scope" value="Bacteria"/>
</dbReference>
<comment type="similarity">
    <text evidence="6">Belongs to the class I-like SAM-binding methyltransferase superfamily. RsmB/NOP family.</text>
</comment>
<evidence type="ECO:0000256" key="1">
    <source>
        <dbReference type="ARBA" id="ARBA00022490"/>
    </source>
</evidence>
<accession>E0NRV8</accession>
<dbReference type="PANTHER" id="PTHR22807:SF30">
    <property type="entry name" value="28S RRNA (CYTOSINE(4447)-C(5))-METHYLTRANSFERASE-RELATED"/>
    <property type="match status" value="1"/>
</dbReference>
<dbReference type="PROSITE" id="PS51686">
    <property type="entry name" value="SAM_MT_RSMB_NOP"/>
    <property type="match status" value="1"/>
</dbReference>
<dbReference type="PRINTS" id="PR02008">
    <property type="entry name" value="RCMTFAMILY"/>
</dbReference>
<feature type="domain" description="SAM-dependent MTase RsmB/NOP-type" evidence="7">
    <location>
        <begin position="1"/>
        <end position="298"/>
    </location>
</feature>
<dbReference type="Pfam" id="PF13636">
    <property type="entry name" value="Methyltranf_PUA"/>
    <property type="match status" value="1"/>
</dbReference>
<keyword evidence="9" id="KW-1185">Reference proteome</keyword>
<dbReference type="RefSeq" id="WP_006948790.1">
    <property type="nucleotide sequence ID" value="NZ_BAJI01000014.1"/>
</dbReference>
<dbReference type="InterPro" id="IPR031341">
    <property type="entry name" value="Methyltr_RsmF_N"/>
</dbReference>
<feature type="active site" description="Nucleophile" evidence="6">
    <location>
        <position position="232"/>
    </location>
</feature>
<dbReference type="Proteomes" id="UP000004394">
    <property type="component" value="Unassembled WGS sequence"/>
</dbReference>
<dbReference type="AlphaFoldDB" id="E0NRV8"/>
<reference evidence="8" key="1">
    <citation type="submission" date="2010-07" db="EMBL/GenBank/DDBJ databases">
        <authorList>
            <person name="Muzny D."/>
            <person name="Qin X."/>
            <person name="Deng J."/>
            <person name="Jiang H."/>
            <person name="Liu Y."/>
            <person name="Qu J."/>
            <person name="Song X.-Z."/>
            <person name="Zhang L."/>
            <person name="Thornton R."/>
            <person name="Coyle M."/>
            <person name="Francisco L."/>
            <person name="Jackson L."/>
            <person name="Javaid M."/>
            <person name="Korchina V."/>
            <person name="Kovar C."/>
            <person name="Mata R."/>
            <person name="Mathew T."/>
            <person name="Ngo R."/>
            <person name="Nguyen L."/>
            <person name="Nguyen N."/>
            <person name="Okwuonu G."/>
            <person name="Ongeri F."/>
            <person name="Pham C."/>
            <person name="Simmons D."/>
            <person name="Wilczek-Boney K."/>
            <person name="Hale W."/>
            <person name="Jakkamsetti A."/>
            <person name="Pham P."/>
            <person name="Ruth R."/>
            <person name="San Lucas F."/>
            <person name="Warren J."/>
            <person name="Zhang J."/>
            <person name="Zhao Z."/>
            <person name="Zhou C."/>
            <person name="Zhu D."/>
            <person name="Lee S."/>
            <person name="Bess C."/>
            <person name="Blankenburg K."/>
            <person name="Forbes L."/>
            <person name="Fu Q."/>
            <person name="Gubbala S."/>
            <person name="Hirani K."/>
            <person name="Jayaseelan J.C."/>
            <person name="Lara F."/>
            <person name="Munidasa M."/>
            <person name="Palculict T."/>
            <person name="Patil S."/>
            <person name="Pu L.-L."/>
            <person name="Saada N."/>
            <person name="Tang L."/>
            <person name="Weissenberger G."/>
            <person name="Zhu Y."/>
            <person name="Hemphill L."/>
            <person name="Shang Y."/>
            <person name="Youmans B."/>
            <person name="Ayvaz T."/>
            <person name="Ross M."/>
            <person name="Santibanez J."/>
            <person name="Aqrawi P."/>
            <person name="Gross S."/>
            <person name="Joshi V."/>
            <person name="Fowler G."/>
            <person name="Nazareth L."/>
            <person name="Reid J."/>
            <person name="Worley K."/>
            <person name="Petrosino J."/>
            <person name="Highlander S."/>
            <person name="Gibbs R."/>
        </authorList>
    </citation>
    <scope>NUCLEOTIDE SEQUENCE [LARGE SCALE GENOMIC DNA]</scope>
    <source>
        <strain evidence="8">DSM 16973</strain>
    </source>
</reference>
<keyword evidence="5 6" id="KW-0694">RNA-binding</keyword>
<dbReference type="SUPFAM" id="SSF53335">
    <property type="entry name" value="S-adenosyl-L-methionine-dependent methyltransferases"/>
    <property type="match status" value="1"/>
</dbReference>
<feature type="binding site" evidence="6">
    <location>
        <begin position="111"/>
        <end position="117"/>
    </location>
    <ligand>
        <name>S-adenosyl-L-methionine</name>
        <dbReference type="ChEBI" id="CHEBI:59789"/>
    </ligand>
</feature>
<dbReference type="GO" id="GO:0001510">
    <property type="term" value="P:RNA methylation"/>
    <property type="evidence" value="ECO:0007669"/>
    <property type="project" value="InterPro"/>
</dbReference>
<dbReference type="EMBL" id="AEEI01000028">
    <property type="protein sequence ID" value="EFM02142.1"/>
    <property type="molecule type" value="Genomic_DNA"/>
</dbReference>
<dbReference type="InterPro" id="IPR029063">
    <property type="entry name" value="SAM-dependent_MTases_sf"/>
</dbReference>
<comment type="caution">
    <text evidence="8">The sequence shown here is derived from an EMBL/GenBank/DDBJ whole genome shotgun (WGS) entry which is preliminary data.</text>
</comment>
<dbReference type="InterPro" id="IPR001678">
    <property type="entry name" value="MeTrfase_RsmB-F_NOP2_dom"/>
</dbReference>
<evidence type="ECO:0000256" key="4">
    <source>
        <dbReference type="ARBA" id="ARBA00022691"/>
    </source>
</evidence>
<dbReference type="Gene3D" id="3.40.50.150">
    <property type="entry name" value="Vaccinia Virus protein VP39"/>
    <property type="match status" value="1"/>
</dbReference>
<keyword evidence="1" id="KW-0963">Cytoplasm</keyword>
<gene>
    <name evidence="8" type="ORF">HMPREF0658_0909</name>
</gene>
<dbReference type="Gene3D" id="3.30.70.1170">
    <property type="entry name" value="Sun protein, domain 3"/>
    <property type="match status" value="1"/>
</dbReference>
<name>E0NRV8_9BACT</name>
<dbReference type="GO" id="GO:0003723">
    <property type="term" value="F:RNA binding"/>
    <property type="evidence" value="ECO:0007669"/>
    <property type="project" value="UniProtKB-UniRule"/>
</dbReference>
<feature type="binding site" evidence="6">
    <location>
        <position position="135"/>
    </location>
    <ligand>
        <name>S-adenosyl-L-methionine</name>
        <dbReference type="ChEBI" id="CHEBI:59789"/>
    </ligand>
</feature>
<feature type="binding site" evidence="6">
    <location>
        <position position="179"/>
    </location>
    <ligand>
        <name>S-adenosyl-L-methionine</name>
        <dbReference type="ChEBI" id="CHEBI:59789"/>
    </ligand>
</feature>
<comment type="caution">
    <text evidence="6">Lacks conserved residue(s) required for the propagation of feature annotation.</text>
</comment>
<keyword evidence="2 6" id="KW-0489">Methyltransferase</keyword>
<evidence type="ECO:0000259" key="7">
    <source>
        <dbReference type="PROSITE" id="PS51686"/>
    </source>
</evidence>
<sequence length="471" mass="52193">MMTFPADFESYVRRLLGGGNDTLFLHAMEEEPPVSLRLNPFKVSTDAVGLPDFDARVPWCSEGVYLRTRPPFTFDPLLHAGCYYVQEASSMFLHRILRQYVTSPVTMLDLCAAPGGKSTVARAALPAGSLLFCNEPVRSRAAVLTENLMKYGHPDVVVSCNSPVDYHRSGLLFDVILADVPCSGEGMFRKDESTMAEWSVQNVTACSRRQRDIVSETWHCLRGGGLFIYSTCTFNTMENEENVAWIVRELGAEVLPVDVEPEWGITGSLLSGYAAPVYRFLPGKTRGEGLFVAVLRKPDEGELPTHRSSMKGKTVSRGNSARDAIALSWLKDGEAFVMHRKDDKLVAVPRAWAETYHAAESSLRIIHAGITLGTQKGKDLIPAPSLALSVSLSQSAFPRVSLTYGQAMSYLRRETVTLSTDTPRGFVLLTFNGIPIGWAKHLGNRTNNLYPQEWRVKSSHIPQHYHPIITI</sequence>
<dbReference type="GO" id="GO:0008173">
    <property type="term" value="F:RNA methyltransferase activity"/>
    <property type="evidence" value="ECO:0007669"/>
    <property type="project" value="InterPro"/>
</dbReference>
<evidence type="ECO:0000313" key="8">
    <source>
        <dbReference type="EMBL" id="EFM02142.1"/>
    </source>
</evidence>
<dbReference type="Gene3D" id="2.30.130.60">
    <property type="match status" value="1"/>
</dbReference>
<dbReference type="Pfam" id="PF01189">
    <property type="entry name" value="Methyltr_RsmB-F"/>
    <property type="match status" value="1"/>
</dbReference>
<evidence type="ECO:0000313" key="9">
    <source>
        <dbReference type="Proteomes" id="UP000004394"/>
    </source>
</evidence>
<dbReference type="PANTHER" id="PTHR22807">
    <property type="entry name" value="NOP2 YEAST -RELATED NOL1/NOP2/FMU SUN DOMAIN-CONTAINING"/>
    <property type="match status" value="1"/>
</dbReference>
<dbReference type="BioCyc" id="PMAR862515-HMP:GMOO-924-MONOMER"/>
<dbReference type="STRING" id="862515.HMPREF0658_0909"/>
<dbReference type="eggNOG" id="COG0144">
    <property type="taxonomic scope" value="Bacteria"/>
</dbReference>
<dbReference type="InterPro" id="IPR027391">
    <property type="entry name" value="Nol1_Nop2_Fmu_2"/>
</dbReference>
<evidence type="ECO:0000256" key="6">
    <source>
        <dbReference type="PROSITE-ProRule" id="PRU01023"/>
    </source>
</evidence>
<evidence type="ECO:0000256" key="2">
    <source>
        <dbReference type="ARBA" id="ARBA00022603"/>
    </source>
</evidence>
<protein>
    <submittedName>
        <fullName evidence="8">NOL1/NOP2/sun family protein</fullName>
    </submittedName>
</protein>
<evidence type="ECO:0000256" key="5">
    <source>
        <dbReference type="ARBA" id="ARBA00022884"/>
    </source>
</evidence>
<dbReference type="HOGENOM" id="CLU_005316_6_0_10"/>
<organism evidence="8 9">
    <name type="scientific">Hoylesella marshii DSM 16973 = JCM 13450</name>
    <dbReference type="NCBI Taxonomy" id="862515"/>
    <lineage>
        <taxon>Bacteria</taxon>
        <taxon>Pseudomonadati</taxon>
        <taxon>Bacteroidota</taxon>
        <taxon>Bacteroidia</taxon>
        <taxon>Bacteroidales</taxon>
        <taxon>Prevotellaceae</taxon>
        <taxon>Hoylesella</taxon>
    </lineage>
</organism>
<evidence type="ECO:0000256" key="3">
    <source>
        <dbReference type="ARBA" id="ARBA00022679"/>
    </source>
</evidence>
<keyword evidence="3 6" id="KW-0808">Transferase</keyword>